<dbReference type="STRING" id="142588.SAMN04488559_101212"/>
<organism evidence="1 2">
    <name type="scientific">Isobaculum melis</name>
    <dbReference type="NCBI Taxonomy" id="142588"/>
    <lineage>
        <taxon>Bacteria</taxon>
        <taxon>Bacillati</taxon>
        <taxon>Bacillota</taxon>
        <taxon>Bacilli</taxon>
        <taxon>Lactobacillales</taxon>
        <taxon>Carnobacteriaceae</taxon>
        <taxon>Isobaculum</taxon>
    </lineage>
</organism>
<protein>
    <recommendedName>
        <fullName evidence="3">Lipoprotein</fullName>
    </recommendedName>
</protein>
<dbReference type="RefSeq" id="WP_092649361.1">
    <property type="nucleotide sequence ID" value="NZ_FOHA01000001.1"/>
</dbReference>
<name>A0A1H9PXL8_9LACT</name>
<evidence type="ECO:0008006" key="3">
    <source>
        <dbReference type="Google" id="ProtNLM"/>
    </source>
</evidence>
<reference evidence="1 2" key="1">
    <citation type="submission" date="2016-10" db="EMBL/GenBank/DDBJ databases">
        <authorList>
            <person name="de Groot N.N."/>
        </authorList>
    </citation>
    <scope>NUCLEOTIDE SEQUENCE [LARGE SCALE GENOMIC DNA]</scope>
    <source>
        <strain evidence="1 2">DSM 13760</strain>
    </source>
</reference>
<dbReference type="EMBL" id="FOHA01000001">
    <property type="protein sequence ID" value="SER52868.1"/>
    <property type="molecule type" value="Genomic_DNA"/>
</dbReference>
<dbReference type="Proteomes" id="UP000198948">
    <property type="component" value="Unassembled WGS sequence"/>
</dbReference>
<gene>
    <name evidence="1" type="ORF">SAMN04488559_101212</name>
</gene>
<dbReference type="OrthoDB" id="2237258at2"/>
<evidence type="ECO:0000313" key="1">
    <source>
        <dbReference type="EMBL" id="SER52868.1"/>
    </source>
</evidence>
<dbReference type="AlphaFoldDB" id="A0A1H9PXL8"/>
<proteinExistence type="predicted"/>
<keyword evidence="2" id="KW-1185">Reference proteome</keyword>
<dbReference type="PROSITE" id="PS51257">
    <property type="entry name" value="PROKAR_LIPOPROTEIN"/>
    <property type="match status" value="1"/>
</dbReference>
<sequence length="141" mass="15977">MQLKRKLGLTLYLIGFLVLLVGCGGKINYQGEWYGALPNNEEVKITISKDTYTIQGDTEEKKSVLAYQQTGQGFENKTRYVLLKIKGEAYTLSFPTGKEADGAVLIKTSDKDEPLYGNAVHVMSREDYPDYQEYIDTYLEQ</sequence>
<accession>A0A1H9PXL8</accession>
<evidence type="ECO:0000313" key="2">
    <source>
        <dbReference type="Proteomes" id="UP000198948"/>
    </source>
</evidence>